<feature type="domain" description="Kazal-like" evidence="4">
    <location>
        <begin position="98"/>
        <end position="152"/>
    </location>
</feature>
<evidence type="ECO:0000256" key="2">
    <source>
        <dbReference type="ARBA" id="ARBA00022900"/>
    </source>
</evidence>
<dbReference type="PANTHER" id="PTHR10913">
    <property type="entry name" value="FOLLISTATIN-RELATED"/>
    <property type="match status" value="1"/>
</dbReference>
<dbReference type="GO" id="GO:0030154">
    <property type="term" value="P:cell differentiation"/>
    <property type="evidence" value="ECO:0007669"/>
    <property type="project" value="TreeGrafter"/>
</dbReference>
<gene>
    <name evidence="5" type="ORF">TBIB3V08_LOCUS2545</name>
</gene>
<evidence type="ECO:0000256" key="3">
    <source>
        <dbReference type="ARBA" id="ARBA00023157"/>
    </source>
</evidence>
<dbReference type="AlphaFoldDB" id="A0A7R9ESF6"/>
<accession>A0A7R9ESF6</accession>
<dbReference type="PROSITE" id="PS51465">
    <property type="entry name" value="KAZAL_2"/>
    <property type="match status" value="1"/>
</dbReference>
<evidence type="ECO:0000256" key="1">
    <source>
        <dbReference type="ARBA" id="ARBA00022690"/>
    </source>
</evidence>
<dbReference type="InterPro" id="IPR050653">
    <property type="entry name" value="Prot_Inhib_GrowthFact_Antg"/>
</dbReference>
<dbReference type="InterPro" id="IPR036058">
    <property type="entry name" value="Kazal_dom_sf"/>
</dbReference>
<protein>
    <recommendedName>
        <fullName evidence="4">Kazal-like domain-containing protein</fullName>
    </recommendedName>
</protein>
<dbReference type="GO" id="GO:0005576">
    <property type="term" value="C:extracellular region"/>
    <property type="evidence" value="ECO:0007669"/>
    <property type="project" value="TreeGrafter"/>
</dbReference>
<organism evidence="5">
    <name type="scientific">Timema bartmani</name>
    <dbReference type="NCBI Taxonomy" id="61472"/>
    <lineage>
        <taxon>Eukaryota</taxon>
        <taxon>Metazoa</taxon>
        <taxon>Ecdysozoa</taxon>
        <taxon>Arthropoda</taxon>
        <taxon>Hexapoda</taxon>
        <taxon>Insecta</taxon>
        <taxon>Pterygota</taxon>
        <taxon>Neoptera</taxon>
        <taxon>Polyneoptera</taxon>
        <taxon>Phasmatodea</taxon>
        <taxon>Timematodea</taxon>
        <taxon>Timematoidea</taxon>
        <taxon>Timematidae</taxon>
        <taxon>Timema</taxon>
    </lineage>
</organism>
<evidence type="ECO:0000259" key="4">
    <source>
        <dbReference type="PROSITE" id="PS51465"/>
    </source>
</evidence>
<dbReference type="FunFam" id="3.30.60.30:FF:000040">
    <property type="entry name" value="Agrin, putative"/>
    <property type="match status" value="1"/>
</dbReference>
<keyword evidence="3" id="KW-1015">Disulfide bond</keyword>
<dbReference type="Pfam" id="PF07648">
    <property type="entry name" value="Kazal_2"/>
    <property type="match status" value="1"/>
</dbReference>
<sequence length="182" mass="20493">MLIPTAEDGEIEVRISQFETTGAVQSRLMLTTLQLHGADKGFGVQPAVKELEEFRCLSQGLPTLFIPKAESDYQFAPQVEEPCEKTYCQFGADCVTRPDGSAHCECPTSCSTVFTPVCGTDGVTYSNHCLMRMRACQESENIRAQYSGECDRGWWSQTARCMCLHTWHRSELRPQVWLKDIL</sequence>
<dbReference type="EMBL" id="OD564850">
    <property type="protein sequence ID" value="CAD7440015.1"/>
    <property type="molecule type" value="Genomic_DNA"/>
</dbReference>
<reference evidence="5" key="1">
    <citation type="submission" date="2020-11" db="EMBL/GenBank/DDBJ databases">
        <authorList>
            <person name="Tran Van P."/>
        </authorList>
    </citation>
    <scope>NUCLEOTIDE SEQUENCE</scope>
</reference>
<keyword evidence="1" id="KW-0646">Protease inhibitor</keyword>
<dbReference type="InterPro" id="IPR002350">
    <property type="entry name" value="Kazal_dom"/>
</dbReference>
<dbReference type="SMART" id="SM00280">
    <property type="entry name" value="KAZAL"/>
    <property type="match status" value="1"/>
</dbReference>
<dbReference type="SUPFAM" id="SSF100895">
    <property type="entry name" value="Kazal-type serine protease inhibitors"/>
    <property type="match status" value="1"/>
</dbReference>
<keyword evidence="2" id="KW-0722">Serine protease inhibitor</keyword>
<dbReference type="PANTHER" id="PTHR10913:SF45">
    <property type="entry name" value="FOLLISTATIN, ISOFORM A-RELATED"/>
    <property type="match status" value="1"/>
</dbReference>
<proteinExistence type="predicted"/>
<name>A0A7R9ESF6_9NEOP</name>
<dbReference type="Gene3D" id="3.30.60.30">
    <property type="match status" value="1"/>
</dbReference>
<evidence type="ECO:0000313" key="5">
    <source>
        <dbReference type="EMBL" id="CAD7440015.1"/>
    </source>
</evidence>
<dbReference type="CDD" id="cd00104">
    <property type="entry name" value="KAZAL_FS"/>
    <property type="match status" value="1"/>
</dbReference>